<comment type="caution">
    <text evidence="2">The sequence shown here is derived from an EMBL/GenBank/DDBJ whole genome shotgun (WGS) entry which is preliminary data.</text>
</comment>
<proteinExistence type="predicted"/>
<evidence type="ECO:0000313" key="3">
    <source>
        <dbReference type="Proteomes" id="UP000191094"/>
    </source>
</evidence>
<organism evidence="2 3">
    <name type="scientific">Lwoffella lincolnii</name>
    <dbReference type="NCBI Taxonomy" id="90241"/>
    <lineage>
        <taxon>Bacteria</taxon>
        <taxon>Pseudomonadati</taxon>
        <taxon>Pseudomonadota</taxon>
        <taxon>Gammaproteobacteria</taxon>
        <taxon>Moraxellales</taxon>
        <taxon>Moraxellaceae</taxon>
        <taxon>Lwoffella</taxon>
    </lineage>
</organism>
<dbReference type="Proteomes" id="UP000191094">
    <property type="component" value="Unassembled WGS sequence"/>
</dbReference>
<dbReference type="RefSeq" id="WP_078307103.1">
    <property type="nucleotide sequence ID" value="NZ_CP147511.1"/>
</dbReference>
<sequence length="69" mass="8598">MLKAYKYRMYLNNKQALVFNKHFGRDRFIFINWMLGLQNRYYKIFCKGLLHTQIQSQFVRKRKRLNLHG</sequence>
<evidence type="ECO:0000313" key="2">
    <source>
        <dbReference type="EMBL" id="OOS21279.1"/>
    </source>
</evidence>
<evidence type="ECO:0000259" key="1">
    <source>
        <dbReference type="Pfam" id="PF12323"/>
    </source>
</evidence>
<feature type="domain" description="Transposase putative helix-turn-helix" evidence="1">
    <location>
        <begin position="1"/>
        <end position="43"/>
    </location>
</feature>
<dbReference type="EMBL" id="MUYT01000005">
    <property type="protein sequence ID" value="OOS21279.1"/>
    <property type="molecule type" value="Genomic_DNA"/>
</dbReference>
<protein>
    <recommendedName>
        <fullName evidence="1">Transposase putative helix-turn-helix domain-containing protein</fullName>
    </recommendedName>
</protein>
<dbReference type="Pfam" id="PF12323">
    <property type="entry name" value="HTH_OrfB_IS605"/>
    <property type="match status" value="1"/>
</dbReference>
<dbReference type="AlphaFoldDB" id="A0A1T0CG60"/>
<accession>A0A1T0CG60</accession>
<keyword evidence="3" id="KW-1185">Reference proteome</keyword>
<name>A0A1T0CG60_9GAMM</name>
<reference evidence="2 3" key="1">
    <citation type="submission" date="2017-02" db="EMBL/GenBank/DDBJ databases">
        <title>Draft genome sequence of Moraxella lincolnii CCUG 9405T type strain.</title>
        <authorList>
            <person name="Salva-Serra F."/>
            <person name="Engstrom-Jakobsson H."/>
            <person name="Thorell K."/>
            <person name="Jaen-Luchoro D."/>
            <person name="Gonzales-Siles L."/>
            <person name="Karlsson R."/>
            <person name="Yazdan S."/>
            <person name="Boulund F."/>
            <person name="Johnning A."/>
            <person name="Engstrand L."/>
            <person name="Kristiansson E."/>
            <person name="Moore E."/>
        </authorList>
    </citation>
    <scope>NUCLEOTIDE SEQUENCE [LARGE SCALE GENOMIC DNA]</scope>
    <source>
        <strain evidence="2 3">CCUG 9405</strain>
    </source>
</reference>
<gene>
    <name evidence="2" type="ORF">B0682_05075</name>
</gene>
<dbReference type="InterPro" id="IPR021027">
    <property type="entry name" value="Transposase_put_HTH"/>
</dbReference>
<dbReference type="OrthoDB" id="5915636at2"/>